<dbReference type="KEGG" id="pamo:BAR1_08220"/>
<organism evidence="2 3">
    <name type="scientific">Profundibacter amoris</name>
    <dbReference type="NCBI Taxonomy" id="2171755"/>
    <lineage>
        <taxon>Bacteria</taxon>
        <taxon>Pseudomonadati</taxon>
        <taxon>Pseudomonadota</taxon>
        <taxon>Alphaproteobacteria</taxon>
        <taxon>Rhodobacterales</taxon>
        <taxon>Paracoccaceae</taxon>
        <taxon>Profundibacter</taxon>
    </lineage>
</organism>
<dbReference type="AlphaFoldDB" id="A0A347UGE0"/>
<dbReference type="SUPFAM" id="SSF52096">
    <property type="entry name" value="ClpP/crotonase"/>
    <property type="match status" value="1"/>
</dbReference>
<accession>A0A347UGE0</accession>
<feature type="transmembrane region" description="Helical" evidence="1">
    <location>
        <begin position="6"/>
        <end position="32"/>
    </location>
</feature>
<evidence type="ECO:0000256" key="1">
    <source>
        <dbReference type="SAM" id="Phobius"/>
    </source>
</evidence>
<keyword evidence="3" id="KW-1185">Reference proteome</keyword>
<sequence>MVVHLIYGVVPASIPLIGIAVLFTADVILIFWQITGTLRASENQMGNSGDTLLYWGSYSASIVAVAIMVFDAATIISSRTGANTVPAIPKTALTVRGDTILISGDIDFGTYDAIKSLLEETPEQITTVRLDSNGGRIYAARGIARILIWHRLDTEVDKRCVSACTLVFLAGYRRKLREGAQLGFHQYAQSSDVPLLDTAEEQEKDRLFLKARGVSESFLGKMFQAEHNDIWFPDRQELLTAGVITDGP</sequence>
<evidence type="ECO:0000313" key="2">
    <source>
        <dbReference type="EMBL" id="AXX97918.1"/>
    </source>
</evidence>
<gene>
    <name evidence="2" type="ORF">BAR1_08220</name>
</gene>
<name>A0A347UGE0_9RHOB</name>
<dbReference type="Gene3D" id="3.90.226.10">
    <property type="entry name" value="2-enoyl-CoA Hydratase, Chain A, domain 1"/>
    <property type="match status" value="1"/>
</dbReference>
<keyword evidence="1" id="KW-0812">Transmembrane</keyword>
<protein>
    <submittedName>
        <fullName evidence="2">Uncharacterized protein</fullName>
    </submittedName>
</protein>
<keyword evidence="1" id="KW-0472">Membrane</keyword>
<reference evidence="2 3" key="1">
    <citation type="submission" date="2018-09" db="EMBL/GenBank/DDBJ databases">
        <title>Profundibacter amoris BAR1 gen. nov., sp. nov., a new member of the Roseobacter clade isolated at Lokis Castle Vent Field on the Arctic Mid-Oceanic Ridge.</title>
        <authorList>
            <person name="Le Moine Bauer S."/>
            <person name="Sjoeberg A.G."/>
            <person name="L'Haridon S."/>
            <person name="Stokke R."/>
            <person name="Roalkvam I."/>
            <person name="Steen I.H."/>
            <person name="Dahle H."/>
        </authorList>
    </citation>
    <scope>NUCLEOTIDE SEQUENCE [LARGE SCALE GENOMIC DNA]</scope>
    <source>
        <strain evidence="2 3">BAR1</strain>
    </source>
</reference>
<evidence type="ECO:0000313" key="3">
    <source>
        <dbReference type="Proteomes" id="UP000261704"/>
    </source>
</evidence>
<proteinExistence type="predicted"/>
<dbReference type="OrthoDB" id="5936191at2"/>
<dbReference type="InterPro" id="IPR029045">
    <property type="entry name" value="ClpP/crotonase-like_dom_sf"/>
</dbReference>
<dbReference type="EMBL" id="CP032125">
    <property type="protein sequence ID" value="AXX97918.1"/>
    <property type="molecule type" value="Genomic_DNA"/>
</dbReference>
<feature type="transmembrane region" description="Helical" evidence="1">
    <location>
        <begin position="52"/>
        <end position="70"/>
    </location>
</feature>
<keyword evidence="1" id="KW-1133">Transmembrane helix</keyword>
<dbReference type="Proteomes" id="UP000261704">
    <property type="component" value="Chromosome"/>
</dbReference>